<keyword evidence="3 5" id="KW-1133">Transmembrane helix</keyword>
<dbReference type="SUPFAM" id="SSF103473">
    <property type="entry name" value="MFS general substrate transporter"/>
    <property type="match status" value="1"/>
</dbReference>
<evidence type="ECO:0000313" key="6">
    <source>
        <dbReference type="EMBL" id="SVC81946.1"/>
    </source>
</evidence>
<keyword evidence="4 5" id="KW-0472">Membrane</keyword>
<evidence type="ECO:0000256" key="4">
    <source>
        <dbReference type="ARBA" id="ARBA00023136"/>
    </source>
</evidence>
<feature type="transmembrane region" description="Helical" evidence="5">
    <location>
        <begin position="77"/>
        <end position="94"/>
    </location>
</feature>
<evidence type="ECO:0000256" key="3">
    <source>
        <dbReference type="ARBA" id="ARBA00022989"/>
    </source>
</evidence>
<organism evidence="6">
    <name type="scientific">marine metagenome</name>
    <dbReference type="NCBI Taxonomy" id="408172"/>
    <lineage>
        <taxon>unclassified sequences</taxon>
        <taxon>metagenomes</taxon>
        <taxon>ecological metagenomes</taxon>
    </lineage>
</organism>
<proteinExistence type="predicted"/>
<feature type="non-terminal residue" evidence="6">
    <location>
        <position position="1"/>
    </location>
</feature>
<name>A0A382Q952_9ZZZZ</name>
<accession>A0A382Q952</accession>
<dbReference type="GO" id="GO:0022857">
    <property type="term" value="F:transmembrane transporter activity"/>
    <property type="evidence" value="ECO:0007669"/>
    <property type="project" value="InterPro"/>
</dbReference>
<dbReference type="PANTHER" id="PTHR23501">
    <property type="entry name" value="MAJOR FACILITATOR SUPERFAMILY"/>
    <property type="match status" value="1"/>
</dbReference>
<dbReference type="EMBL" id="UINC01112771">
    <property type="protein sequence ID" value="SVC81946.1"/>
    <property type="molecule type" value="Genomic_DNA"/>
</dbReference>
<reference evidence="6" key="1">
    <citation type="submission" date="2018-05" db="EMBL/GenBank/DDBJ databases">
        <authorList>
            <person name="Lanie J.A."/>
            <person name="Ng W.-L."/>
            <person name="Kazmierczak K.M."/>
            <person name="Andrzejewski T.M."/>
            <person name="Davidsen T.M."/>
            <person name="Wayne K.J."/>
            <person name="Tettelin H."/>
            <person name="Glass J.I."/>
            <person name="Rusch D."/>
            <person name="Podicherti R."/>
            <person name="Tsui H.-C.T."/>
            <person name="Winkler M.E."/>
        </authorList>
    </citation>
    <scope>NUCLEOTIDE SEQUENCE</scope>
</reference>
<keyword evidence="2 5" id="KW-0812">Transmembrane</keyword>
<dbReference type="InterPro" id="IPR011701">
    <property type="entry name" value="MFS"/>
</dbReference>
<sequence length="275" mass="29752">VVDLKVFGNRDFSVGCFYICIYGVIFFVPAFLLPLYLAEVRDIDTLQIGTIIAVLGISMGLGSPFAGALLRILPLRWVAFIGFGGMAFGNWLQGHLTADVGFSELILPQVIRGLSSQCCWLSCVTLALSSINPEKVKNASALYNLFMRIGAAVALAVGSTQLENTTLRQYSEIANTVSFDRPSVSGSIPTINKLFEGRFGESPTADQAGLALLVDLVTQQAKIMAFNDVTKNTALLAVMALLLLPLFRGRYIRYRGDPESLATEKKTKCGHDSAS</sequence>
<dbReference type="AlphaFoldDB" id="A0A382Q952"/>
<evidence type="ECO:0008006" key="7">
    <source>
        <dbReference type="Google" id="ProtNLM"/>
    </source>
</evidence>
<feature type="transmembrane region" description="Helical" evidence="5">
    <location>
        <begin position="48"/>
        <end position="70"/>
    </location>
</feature>
<dbReference type="InterPro" id="IPR036259">
    <property type="entry name" value="MFS_trans_sf"/>
</dbReference>
<dbReference type="PANTHER" id="PTHR23501:SF51">
    <property type="entry name" value="MULTIDRUG RESISTANCE PROTEIN B"/>
    <property type="match status" value="1"/>
</dbReference>
<gene>
    <name evidence="6" type="ORF">METZ01_LOCUS334800</name>
</gene>
<dbReference type="Pfam" id="PF07690">
    <property type="entry name" value="MFS_1"/>
    <property type="match status" value="1"/>
</dbReference>
<evidence type="ECO:0000256" key="2">
    <source>
        <dbReference type="ARBA" id="ARBA00022692"/>
    </source>
</evidence>
<dbReference type="GO" id="GO:0005886">
    <property type="term" value="C:plasma membrane"/>
    <property type="evidence" value="ECO:0007669"/>
    <property type="project" value="TreeGrafter"/>
</dbReference>
<evidence type="ECO:0000256" key="1">
    <source>
        <dbReference type="ARBA" id="ARBA00004141"/>
    </source>
</evidence>
<comment type="subcellular location">
    <subcellularLocation>
        <location evidence="1">Membrane</location>
        <topology evidence="1">Multi-pass membrane protein</topology>
    </subcellularLocation>
</comment>
<evidence type="ECO:0000256" key="5">
    <source>
        <dbReference type="SAM" id="Phobius"/>
    </source>
</evidence>
<feature type="transmembrane region" description="Helical" evidence="5">
    <location>
        <begin position="12"/>
        <end position="36"/>
    </location>
</feature>
<dbReference type="Gene3D" id="1.20.1250.20">
    <property type="entry name" value="MFS general substrate transporter like domains"/>
    <property type="match status" value="1"/>
</dbReference>
<protein>
    <recommendedName>
        <fullName evidence="7">Major facilitator superfamily (MFS) profile domain-containing protein</fullName>
    </recommendedName>
</protein>